<dbReference type="Proteomes" id="UP000811246">
    <property type="component" value="Chromosome 4"/>
</dbReference>
<proteinExistence type="predicted"/>
<dbReference type="AlphaFoldDB" id="A0A922JSU7"/>
<evidence type="ECO:0000313" key="1">
    <source>
        <dbReference type="EMBL" id="KAG6719286.1"/>
    </source>
</evidence>
<name>A0A922JSU7_CARIL</name>
<comment type="caution">
    <text evidence="1">The sequence shown here is derived from an EMBL/GenBank/DDBJ whole genome shotgun (WGS) entry which is preliminary data.</text>
</comment>
<protein>
    <submittedName>
        <fullName evidence="1">Uncharacterized protein</fullName>
    </submittedName>
</protein>
<reference evidence="1" key="1">
    <citation type="submission" date="2021-01" db="EMBL/GenBank/DDBJ databases">
        <authorList>
            <person name="Lovell J.T."/>
            <person name="Bentley N."/>
            <person name="Bhattarai G."/>
            <person name="Jenkins J.W."/>
            <person name="Sreedasyam A."/>
            <person name="Alarcon Y."/>
            <person name="Bock C."/>
            <person name="Boston L."/>
            <person name="Carlson J."/>
            <person name="Cervantes K."/>
            <person name="Clermont K."/>
            <person name="Krom N."/>
            <person name="Kubenka K."/>
            <person name="Mamidi S."/>
            <person name="Mattison C."/>
            <person name="Monteros M."/>
            <person name="Pisani C."/>
            <person name="Plott C."/>
            <person name="Rajasekar S."/>
            <person name="Rhein H.S."/>
            <person name="Rohla C."/>
            <person name="Song M."/>
            <person name="Hilaire R.S."/>
            <person name="Shu S."/>
            <person name="Wells L."/>
            <person name="Wang X."/>
            <person name="Webber J."/>
            <person name="Heerema R.J."/>
            <person name="Klein P."/>
            <person name="Conner P."/>
            <person name="Grauke L."/>
            <person name="Grimwood J."/>
            <person name="Schmutz J."/>
            <person name="Randall J.J."/>
        </authorList>
    </citation>
    <scope>NUCLEOTIDE SEQUENCE</scope>
    <source>
        <tissue evidence="1">Leaf</tissue>
    </source>
</reference>
<sequence>MGVHLRMSKSTSSISSSSFIKRSLGKKVCFCELEATLKWSTTTKNPRRPFLGCSKYNTQAYHIVSFSSGWMVMK</sequence>
<gene>
    <name evidence="1" type="ORF">I3842_04G194500</name>
</gene>
<organism evidence="1 2">
    <name type="scientific">Carya illinoinensis</name>
    <name type="common">Pecan</name>
    <dbReference type="NCBI Taxonomy" id="32201"/>
    <lineage>
        <taxon>Eukaryota</taxon>
        <taxon>Viridiplantae</taxon>
        <taxon>Streptophyta</taxon>
        <taxon>Embryophyta</taxon>
        <taxon>Tracheophyta</taxon>
        <taxon>Spermatophyta</taxon>
        <taxon>Magnoliopsida</taxon>
        <taxon>eudicotyledons</taxon>
        <taxon>Gunneridae</taxon>
        <taxon>Pentapetalae</taxon>
        <taxon>rosids</taxon>
        <taxon>fabids</taxon>
        <taxon>Fagales</taxon>
        <taxon>Juglandaceae</taxon>
        <taxon>Carya</taxon>
    </lineage>
</organism>
<accession>A0A922JSU7</accession>
<evidence type="ECO:0000313" key="2">
    <source>
        <dbReference type="Proteomes" id="UP000811246"/>
    </source>
</evidence>
<dbReference type="EMBL" id="CM031828">
    <property type="protein sequence ID" value="KAG6719286.1"/>
    <property type="molecule type" value="Genomic_DNA"/>
</dbReference>